<organism evidence="7 8">
    <name type="scientific">Sulfurisoma sediminicola</name>
    <dbReference type="NCBI Taxonomy" id="1381557"/>
    <lineage>
        <taxon>Bacteria</taxon>
        <taxon>Pseudomonadati</taxon>
        <taxon>Pseudomonadota</taxon>
        <taxon>Betaproteobacteria</taxon>
        <taxon>Nitrosomonadales</taxon>
        <taxon>Sterolibacteriaceae</taxon>
        <taxon>Sulfurisoma</taxon>
    </lineage>
</organism>
<dbReference type="Pfam" id="PF00034">
    <property type="entry name" value="Cytochrom_C"/>
    <property type="match status" value="1"/>
</dbReference>
<dbReference type="GO" id="GO:0009055">
    <property type="term" value="F:electron transfer activity"/>
    <property type="evidence" value="ECO:0007669"/>
    <property type="project" value="InterPro"/>
</dbReference>
<dbReference type="CDD" id="cd14797">
    <property type="entry name" value="DUF302"/>
    <property type="match status" value="1"/>
</dbReference>
<keyword evidence="1 4" id="KW-0349">Heme</keyword>
<feature type="domain" description="Cytochrome c" evidence="6">
    <location>
        <begin position="110"/>
        <end position="205"/>
    </location>
</feature>
<proteinExistence type="predicted"/>
<dbReference type="SUPFAM" id="SSF103247">
    <property type="entry name" value="TT1751-like"/>
    <property type="match status" value="1"/>
</dbReference>
<name>A0A497X945_9PROT</name>
<evidence type="ECO:0000256" key="3">
    <source>
        <dbReference type="ARBA" id="ARBA00023004"/>
    </source>
</evidence>
<feature type="chain" id="PRO_5019782371" evidence="5">
    <location>
        <begin position="21"/>
        <end position="346"/>
    </location>
</feature>
<comment type="caution">
    <text evidence="7">The sequence shown here is derived from an EMBL/GenBank/DDBJ whole genome shotgun (WGS) entry which is preliminary data.</text>
</comment>
<sequence>MRPAIPSLLLALLPALSALADDGARLYAQNCAACHGERGSGGIGVPLALPSIRALTTEEYLRRSIRHGRPGRVMPAFASLSAAEVDAIVAHMGSWNPGRPAEYAETRIPGDLANGGKLFQKHCASCHGATGEGGKGTGVTLSRPREQTIMAPALHNAGFLASTTDLQIKAILTQGVTGTPMVSFVRKGLKEQDIDDLVAFVRNFEQSPLARPDAGKPAPEPVLSVESPYDLKTTVANLKRAAETNNFIFIREQTLDEGIVPPGRENHNQQIVYVCNFGLLAQALNTDPRVGLFLPCRFTILEQAGKVTMMASNPKRLSQIFNNSELDEMCEKLTKMYLTIMEDATL</sequence>
<feature type="domain" description="Cytochrome c" evidence="6">
    <location>
        <begin position="18"/>
        <end position="96"/>
    </location>
</feature>
<evidence type="ECO:0000256" key="1">
    <source>
        <dbReference type="ARBA" id="ARBA00022617"/>
    </source>
</evidence>
<dbReference type="AlphaFoldDB" id="A0A497X945"/>
<dbReference type="EMBL" id="RCCI01000007">
    <property type="protein sequence ID" value="RLJ62762.1"/>
    <property type="molecule type" value="Genomic_DNA"/>
</dbReference>
<reference evidence="7 8" key="1">
    <citation type="submission" date="2018-10" db="EMBL/GenBank/DDBJ databases">
        <title>Genomic Encyclopedia of Type Strains, Phase IV (KMG-IV): sequencing the most valuable type-strain genomes for metagenomic binning, comparative biology and taxonomic classification.</title>
        <authorList>
            <person name="Goeker M."/>
        </authorList>
    </citation>
    <scope>NUCLEOTIDE SEQUENCE [LARGE SCALE GENOMIC DNA]</scope>
    <source>
        <strain evidence="7 8">DSM 26916</strain>
    </source>
</reference>
<keyword evidence="8" id="KW-1185">Reference proteome</keyword>
<keyword evidence="3 4" id="KW-0408">Iron</keyword>
<dbReference type="GO" id="GO:0020037">
    <property type="term" value="F:heme binding"/>
    <property type="evidence" value="ECO:0007669"/>
    <property type="project" value="InterPro"/>
</dbReference>
<dbReference type="Pfam" id="PF03625">
    <property type="entry name" value="DUF302"/>
    <property type="match status" value="1"/>
</dbReference>
<dbReference type="InterPro" id="IPR005180">
    <property type="entry name" value="DUF302"/>
</dbReference>
<feature type="signal peptide" evidence="5">
    <location>
        <begin position="1"/>
        <end position="20"/>
    </location>
</feature>
<evidence type="ECO:0000313" key="8">
    <source>
        <dbReference type="Proteomes" id="UP000268908"/>
    </source>
</evidence>
<keyword evidence="5" id="KW-0732">Signal</keyword>
<accession>A0A497X945</accession>
<evidence type="ECO:0000256" key="2">
    <source>
        <dbReference type="ARBA" id="ARBA00022723"/>
    </source>
</evidence>
<dbReference type="RefSeq" id="WP_121243064.1">
    <property type="nucleotide sequence ID" value="NZ_BHVV01000008.1"/>
</dbReference>
<evidence type="ECO:0000259" key="6">
    <source>
        <dbReference type="PROSITE" id="PS51007"/>
    </source>
</evidence>
<dbReference type="PANTHER" id="PTHR33751:SF13">
    <property type="entry name" value="CYTOCHROME BC1 COMPLEX CYTOCHROME C SUBUNIT"/>
    <property type="match status" value="1"/>
</dbReference>
<evidence type="ECO:0000256" key="5">
    <source>
        <dbReference type="SAM" id="SignalP"/>
    </source>
</evidence>
<dbReference type="InterPro" id="IPR050597">
    <property type="entry name" value="Cytochrome_c_Oxidase_Subunit"/>
</dbReference>
<dbReference type="InterPro" id="IPR009056">
    <property type="entry name" value="Cyt_c-like_dom"/>
</dbReference>
<protein>
    <submittedName>
        <fullName evidence="7">Cytochrome c oxidase cbb3-type subunit 3</fullName>
    </submittedName>
</protein>
<dbReference type="InterPro" id="IPR035923">
    <property type="entry name" value="TT1751-like_sf"/>
</dbReference>
<dbReference type="Gene3D" id="1.10.760.10">
    <property type="entry name" value="Cytochrome c-like domain"/>
    <property type="match status" value="2"/>
</dbReference>
<dbReference type="GO" id="GO:0046872">
    <property type="term" value="F:metal ion binding"/>
    <property type="evidence" value="ECO:0007669"/>
    <property type="project" value="UniProtKB-KW"/>
</dbReference>
<dbReference type="InterPro" id="IPR036909">
    <property type="entry name" value="Cyt_c-like_dom_sf"/>
</dbReference>
<evidence type="ECO:0000256" key="4">
    <source>
        <dbReference type="PROSITE-ProRule" id="PRU00433"/>
    </source>
</evidence>
<gene>
    <name evidence="7" type="ORF">DFR35_2579</name>
</gene>
<dbReference type="PROSITE" id="PS51007">
    <property type="entry name" value="CYTC"/>
    <property type="match status" value="2"/>
</dbReference>
<dbReference type="PANTHER" id="PTHR33751">
    <property type="entry name" value="CBB3-TYPE CYTOCHROME C OXIDASE SUBUNIT FIXP"/>
    <property type="match status" value="1"/>
</dbReference>
<keyword evidence="2 4" id="KW-0479">Metal-binding</keyword>
<dbReference type="OrthoDB" id="9809720at2"/>
<dbReference type="SUPFAM" id="SSF46626">
    <property type="entry name" value="Cytochrome c"/>
    <property type="match status" value="2"/>
</dbReference>
<dbReference type="Gene3D" id="3.30.310.70">
    <property type="entry name" value="TT1751-like domain"/>
    <property type="match status" value="1"/>
</dbReference>
<evidence type="ECO:0000313" key="7">
    <source>
        <dbReference type="EMBL" id="RLJ62762.1"/>
    </source>
</evidence>
<dbReference type="Proteomes" id="UP000268908">
    <property type="component" value="Unassembled WGS sequence"/>
</dbReference>
<dbReference type="Pfam" id="PF13442">
    <property type="entry name" value="Cytochrome_CBB3"/>
    <property type="match status" value="1"/>
</dbReference>